<evidence type="ECO:0000313" key="5">
    <source>
        <dbReference type="Proteomes" id="UP001206821"/>
    </source>
</evidence>
<protein>
    <submittedName>
        <fullName evidence="4">LCP family protein</fullName>
    </submittedName>
</protein>
<dbReference type="PANTHER" id="PTHR33392">
    <property type="entry name" value="POLYISOPRENYL-TEICHOIC ACID--PEPTIDOGLYCAN TEICHOIC ACID TRANSFERASE TAGU"/>
    <property type="match status" value="1"/>
</dbReference>
<feature type="transmembrane region" description="Helical" evidence="2">
    <location>
        <begin position="12"/>
        <end position="36"/>
    </location>
</feature>
<evidence type="ECO:0000256" key="2">
    <source>
        <dbReference type="SAM" id="Phobius"/>
    </source>
</evidence>
<dbReference type="EMBL" id="JANIEK010000073">
    <property type="protein sequence ID" value="MCT4796508.1"/>
    <property type="molecule type" value="Genomic_DNA"/>
</dbReference>
<proteinExistence type="inferred from homology"/>
<accession>A0ABT2L0U5</accession>
<dbReference type="RefSeq" id="WP_034818043.1">
    <property type="nucleotide sequence ID" value="NZ_JANIEK010000073.1"/>
</dbReference>
<comment type="similarity">
    <text evidence="1">Belongs to the LytR/CpsA/Psr (LCP) family.</text>
</comment>
<reference evidence="4 5" key="1">
    <citation type="submission" date="2022-07" db="EMBL/GenBank/DDBJ databases">
        <title>Genomic and pangenome structural analysis of the polyextremophile Exiguobacterium.</title>
        <authorList>
            <person name="Shen L."/>
        </authorList>
    </citation>
    <scope>NUCLEOTIDE SEQUENCE [LARGE SCALE GENOMIC DNA]</scope>
    <source>
        <strain evidence="4 5">12_1</strain>
    </source>
</reference>
<keyword evidence="2" id="KW-0472">Membrane</keyword>
<dbReference type="Pfam" id="PF03816">
    <property type="entry name" value="LytR_cpsA_psr"/>
    <property type="match status" value="1"/>
</dbReference>
<feature type="domain" description="Cell envelope-related transcriptional attenuator" evidence="3">
    <location>
        <begin position="84"/>
        <end position="226"/>
    </location>
</feature>
<dbReference type="Gene3D" id="3.40.630.190">
    <property type="entry name" value="LCP protein"/>
    <property type="match status" value="1"/>
</dbReference>
<evidence type="ECO:0000259" key="3">
    <source>
        <dbReference type="Pfam" id="PF03816"/>
    </source>
</evidence>
<sequence length="307" mass="34336">MARHRKKRNGRRVLFITLGILALFFIAGGAMTWSMYRDMNDTVSKVNQNLEVREERRNVETIVEEKSVSILLLGIDREEGQRGRSDSIIVMTLNPATDEGAMLSIPRDTKTEIVGYGTRDKINHAYAFGGTDMAMDTVEALLDIPIDYVVEADMEAFTEVVDTLGGVTVTNTFAFEQDNHTFPVGEIELNGAEALAYSRMRYEDPNGDFGRQERQRAIVAAIVEKGRSSFSVDTVTRLLEVVGDHAKTNLEFNELVALSTDYMKAFQNASTLRIEGAGGKESNGIYYWNPDPTSLAEVQQELKRLME</sequence>
<dbReference type="Proteomes" id="UP001206821">
    <property type="component" value="Unassembled WGS sequence"/>
</dbReference>
<dbReference type="InterPro" id="IPR050922">
    <property type="entry name" value="LytR/CpsA/Psr_CW_biosynth"/>
</dbReference>
<keyword evidence="2" id="KW-0812">Transmembrane</keyword>
<dbReference type="InterPro" id="IPR004474">
    <property type="entry name" value="LytR_CpsA_psr"/>
</dbReference>
<name>A0ABT2L0U5_9BACL</name>
<evidence type="ECO:0000256" key="1">
    <source>
        <dbReference type="ARBA" id="ARBA00006068"/>
    </source>
</evidence>
<dbReference type="NCBIfam" id="TIGR00350">
    <property type="entry name" value="lytR_cpsA_psr"/>
    <property type="match status" value="1"/>
</dbReference>
<keyword evidence="2" id="KW-1133">Transmembrane helix</keyword>
<keyword evidence="5" id="KW-1185">Reference proteome</keyword>
<evidence type="ECO:0000313" key="4">
    <source>
        <dbReference type="EMBL" id="MCT4796508.1"/>
    </source>
</evidence>
<organism evidence="4 5">
    <name type="scientific">Exiguobacterium alkaliphilum</name>
    <dbReference type="NCBI Taxonomy" id="1428684"/>
    <lineage>
        <taxon>Bacteria</taxon>
        <taxon>Bacillati</taxon>
        <taxon>Bacillota</taxon>
        <taxon>Bacilli</taxon>
        <taxon>Bacillales</taxon>
        <taxon>Bacillales Family XII. Incertae Sedis</taxon>
        <taxon>Exiguobacterium</taxon>
    </lineage>
</organism>
<comment type="caution">
    <text evidence="4">The sequence shown here is derived from an EMBL/GenBank/DDBJ whole genome shotgun (WGS) entry which is preliminary data.</text>
</comment>
<gene>
    <name evidence="4" type="ORF">NQG31_13225</name>
</gene>
<dbReference type="PANTHER" id="PTHR33392:SF6">
    <property type="entry name" value="POLYISOPRENYL-TEICHOIC ACID--PEPTIDOGLYCAN TEICHOIC ACID TRANSFERASE TAGU"/>
    <property type="match status" value="1"/>
</dbReference>